<dbReference type="AlphaFoldDB" id="A0A4Y6UPL4"/>
<dbReference type="Proteomes" id="UP000316968">
    <property type="component" value="Chromosome"/>
</dbReference>
<reference evidence="1 2" key="1">
    <citation type="submission" date="2019-06" db="EMBL/GenBank/DDBJ databases">
        <title>Saccharibacillus brassicae sp. nov., an endophytic bacterium isolated from Chinese cabbage seeds (Brassica pekinensis).</title>
        <authorList>
            <person name="Jiang L."/>
            <person name="Lee J."/>
            <person name="Kim S.W."/>
        </authorList>
    </citation>
    <scope>NUCLEOTIDE SEQUENCE [LARGE SCALE GENOMIC DNA]</scope>
    <source>
        <strain evidence="2">KCTC 43072 / ATSA2</strain>
    </source>
</reference>
<name>A0A4Y6UPL4_SACBS</name>
<keyword evidence="2" id="KW-1185">Reference proteome</keyword>
<dbReference type="RefSeq" id="WP_141445961.1">
    <property type="nucleotide sequence ID" value="NZ_CP041217.1"/>
</dbReference>
<dbReference type="EMBL" id="CP041217">
    <property type="protein sequence ID" value="QDH19572.1"/>
    <property type="molecule type" value="Genomic_DNA"/>
</dbReference>
<sequence length="70" mass="8176">MSEQKADDETRLNRLRERGVLESGEAEWIEDLLHRLEEAEARSLRLREALLKANGHKPTMSTKLRDALYE</sequence>
<protein>
    <submittedName>
        <fullName evidence="1">Uncharacterized protein</fullName>
    </submittedName>
</protein>
<evidence type="ECO:0000313" key="2">
    <source>
        <dbReference type="Proteomes" id="UP000316968"/>
    </source>
</evidence>
<accession>A0A4Y6UPL4</accession>
<dbReference type="KEGG" id="saca:FFV09_01085"/>
<gene>
    <name evidence="1" type="ORF">FFV09_01085</name>
</gene>
<evidence type="ECO:0000313" key="1">
    <source>
        <dbReference type="EMBL" id="QDH19572.1"/>
    </source>
</evidence>
<dbReference type="OrthoDB" id="2629881at2"/>
<organism evidence="1 2">
    <name type="scientific">Saccharibacillus brassicae</name>
    <dbReference type="NCBI Taxonomy" id="2583377"/>
    <lineage>
        <taxon>Bacteria</taxon>
        <taxon>Bacillati</taxon>
        <taxon>Bacillota</taxon>
        <taxon>Bacilli</taxon>
        <taxon>Bacillales</taxon>
        <taxon>Paenibacillaceae</taxon>
        <taxon>Saccharibacillus</taxon>
    </lineage>
</organism>
<proteinExistence type="predicted"/>